<evidence type="ECO:0000313" key="1">
    <source>
        <dbReference type="EMBL" id="KAF9068870.1"/>
    </source>
</evidence>
<name>A0A9P5PVQ6_9AGAR</name>
<dbReference type="EMBL" id="JADNRY010000056">
    <property type="protein sequence ID" value="KAF9068870.1"/>
    <property type="molecule type" value="Genomic_DNA"/>
</dbReference>
<reference evidence="1" key="1">
    <citation type="submission" date="2020-11" db="EMBL/GenBank/DDBJ databases">
        <authorList>
            <consortium name="DOE Joint Genome Institute"/>
            <person name="Ahrendt S."/>
            <person name="Riley R."/>
            <person name="Andreopoulos W."/>
            <person name="Labutti K."/>
            <person name="Pangilinan J."/>
            <person name="Ruiz-Duenas F.J."/>
            <person name="Barrasa J.M."/>
            <person name="Sanchez-Garcia M."/>
            <person name="Camarero S."/>
            <person name="Miyauchi S."/>
            <person name="Serrano A."/>
            <person name="Linde D."/>
            <person name="Babiker R."/>
            <person name="Drula E."/>
            <person name="Ayuso-Fernandez I."/>
            <person name="Pacheco R."/>
            <person name="Padilla G."/>
            <person name="Ferreira P."/>
            <person name="Barriuso J."/>
            <person name="Kellner H."/>
            <person name="Castanera R."/>
            <person name="Alfaro M."/>
            <person name="Ramirez L."/>
            <person name="Pisabarro A.G."/>
            <person name="Kuo A."/>
            <person name="Tritt A."/>
            <person name="Lipzen A."/>
            <person name="He G."/>
            <person name="Yan M."/>
            <person name="Ng V."/>
            <person name="Cullen D."/>
            <person name="Martin F."/>
            <person name="Rosso M.-N."/>
            <person name="Henrissat B."/>
            <person name="Hibbett D."/>
            <person name="Martinez A.T."/>
            <person name="Grigoriev I.V."/>
        </authorList>
    </citation>
    <scope>NUCLEOTIDE SEQUENCE</scope>
    <source>
        <strain evidence="1">AH 40177</strain>
    </source>
</reference>
<gene>
    <name evidence="1" type="ORF">BDP27DRAFT_763589</name>
</gene>
<dbReference type="Proteomes" id="UP000772434">
    <property type="component" value="Unassembled WGS sequence"/>
</dbReference>
<protein>
    <submittedName>
        <fullName evidence="1">Uncharacterized protein</fullName>
    </submittedName>
</protein>
<keyword evidence="2" id="KW-1185">Reference proteome</keyword>
<organism evidence="1 2">
    <name type="scientific">Rhodocollybia butyracea</name>
    <dbReference type="NCBI Taxonomy" id="206335"/>
    <lineage>
        <taxon>Eukaryota</taxon>
        <taxon>Fungi</taxon>
        <taxon>Dikarya</taxon>
        <taxon>Basidiomycota</taxon>
        <taxon>Agaricomycotina</taxon>
        <taxon>Agaricomycetes</taxon>
        <taxon>Agaricomycetidae</taxon>
        <taxon>Agaricales</taxon>
        <taxon>Marasmiineae</taxon>
        <taxon>Omphalotaceae</taxon>
        <taxon>Rhodocollybia</taxon>
    </lineage>
</organism>
<sequence length="185" mass="21181">MNFSRAQNISTLDPSRLVASDFIDLDKENQSRPWRVSVRYRHTSAIFYEYTRIGVRGRSHRFADPAFPPETRGFLYLHRPSGVHPCAATLRFRICDRDLPPQESFARGKDLLLPKGGPWEINMLRLFSALRPADFRECLLQDKVLSPEAIEQVDNTVKNYVENGGKGGREGRSCFFHLGSRLLLS</sequence>
<accession>A0A9P5PVQ6</accession>
<comment type="caution">
    <text evidence="1">The sequence shown here is derived from an EMBL/GenBank/DDBJ whole genome shotgun (WGS) entry which is preliminary data.</text>
</comment>
<dbReference type="OrthoDB" id="2750929at2759"/>
<proteinExistence type="predicted"/>
<evidence type="ECO:0000313" key="2">
    <source>
        <dbReference type="Proteomes" id="UP000772434"/>
    </source>
</evidence>
<dbReference type="AlphaFoldDB" id="A0A9P5PVQ6"/>